<evidence type="ECO:0000313" key="1">
    <source>
        <dbReference type="EMBL" id="KAJ8624557.1"/>
    </source>
</evidence>
<protein>
    <submittedName>
        <fullName evidence="1">Uncharacterized protein</fullName>
    </submittedName>
</protein>
<proteinExistence type="predicted"/>
<accession>A0ACC2KUR0</accession>
<organism evidence="1 2">
    <name type="scientific">Persea americana</name>
    <name type="common">Avocado</name>
    <dbReference type="NCBI Taxonomy" id="3435"/>
    <lineage>
        <taxon>Eukaryota</taxon>
        <taxon>Viridiplantae</taxon>
        <taxon>Streptophyta</taxon>
        <taxon>Embryophyta</taxon>
        <taxon>Tracheophyta</taxon>
        <taxon>Spermatophyta</taxon>
        <taxon>Magnoliopsida</taxon>
        <taxon>Magnoliidae</taxon>
        <taxon>Laurales</taxon>
        <taxon>Lauraceae</taxon>
        <taxon>Persea</taxon>
    </lineage>
</organism>
<name>A0ACC2KUR0_PERAE</name>
<reference evidence="1 2" key="1">
    <citation type="journal article" date="2022" name="Hortic Res">
        <title>A haplotype resolved chromosomal level avocado genome allows analysis of novel avocado genes.</title>
        <authorList>
            <person name="Nath O."/>
            <person name="Fletcher S.J."/>
            <person name="Hayward A."/>
            <person name="Shaw L.M."/>
            <person name="Masouleh A.K."/>
            <person name="Furtado A."/>
            <person name="Henry R.J."/>
            <person name="Mitter N."/>
        </authorList>
    </citation>
    <scope>NUCLEOTIDE SEQUENCE [LARGE SCALE GENOMIC DNA]</scope>
    <source>
        <strain evidence="2">cv. Hass</strain>
    </source>
</reference>
<comment type="caution">
    <text evidence="1">The sequence shown here is derived from an EMBL/GenBank/DDBJ whole genome shotgun (WGS) entry which is preliminary data.</text>
</comment>
<evidence type="ECO:0000313" key="2">
    <source>
        <dbReference type="Proteomes" id="UP001234297"/>
    </source>
</evidence>
<dbReference type="EMBL" id="CM056819">
    <property type="protein sequence ID" value="KAJ8624557.1"/>
    <property type="molecule type" value="Genomic_DNA"/>
</dbReference>
<keyword evidence="2" id="KW-1185">Reference proteome</keyword>
<dbReference type="Proteomes" id="UP001234297">
    <property type="component" value="Chromosome 11"/>
</dbReference>
<gene>
    <name evidence="1" type="ORF">MRB53_033087</name>
</gene>
<sequence length="224" mass="25206">MASVFRPPRNTICLGCYEGARCMIAFLNKLEAEGVVDKSRNSNALQPNSSKGISNAFKWMKEMKETEDGMSEKMGFLDGFMVAFRDEIHTDILVKPCDGPPIPAHRALLAIRSEVFRTMLESDEIKAPAIDTVSLPELNHEDLQCLLEFLYCGSLPKEKVEKHSFSLLIAADKYNIPFLKKFCEIQILRSLDSSNALEVLEISEITRALLKEIKDRRCGSSQCI</sequence>